<name>A0A8S9G9Z6_BRACR</name>
<organism evidence="4 5">
    <name type="scientific">Brassica cretica</name>
    <name type="common">Mustard</name>
    <dbReference type="NCBI Taxonomy" id="69181"/>
    <lineage>
        <taxon>Eukaryota</taxon>
        <taxon>Viridiplantae</taxon>
        <taxon>Streptophyta</taxon>
        <taxon>Embryophyta</taxon>
        <taxon>Tracheophyta</taxon>
        <taxon>Spermatophyta</taxon>
        <taxon>Magnoliopsida</taxon>
        <taxon>eudicotyledons</taxon>
        <taxon>Gunneridae</taxon>
        <taxon>Pentapetalae</taxon>
        <taxon>rosids</taxon>
        <taxon>malvids</taxon>
        <taxon>Brassicales</taxon>
        <taxon>Brassicaceae</taxon>
        <taxon>Brassiceae</taxon>
        <taxon>Brassica</taxon>
    </lineage>
</organism>
<dbReference type="Proteomes" id="UP000712281">
    <property type="component" value="Unassembled WGS sequence"/>
</dbReference>
<dbReference type="InterPro" id="IPR002213">
    <property type="entry name" value="UDP_glucos_trans"/>
</dbReference>
<dbReference type="FunFam" id="3.40.50.2000:FF:000056">
    <property type="entry name" value="Glycosyltransferase"/>
    <property type="match status" value="2"/>
</dbReference>
<keyword evidence="2" id="KW-0328">Glycosyltransferase</keyword>
<proteinExistence type="inferred from homology"/>
<evidence type="ECO:0000313" key="5">
    <source>
        <dbReference type="Proteomes" id="UP000712281"/>
    </source>
</evidence>
<gene>
    <name evidence="4" type="ORF">F2Q68_00030629</name>
</gene>
<evidence type="ECO:0000313" key="4">
    <source>
        <dbReference type="EMBL" id="KAF2542680.1"/>
    </source>
</evidence>
<comment type="caution">
    <text evidence="4">The sequence shown here is derived from an EMBL/GenBank/DDBJ whole genome shotgun (WGS) entry which is preliminary data.</text>
</comment>
<sequence>MKKIQLVFIPAAEIGHLRSTVELAKKVLDEDDLLSITVLIIPRPSADDSDHVTPLFTPSQERLRHVTISAADQPPDVPLDPNAFMDNQKPKVRDAVSKLLDSPPRLAGFVVDMFCTSMIEVADEFKVPTYMMYTSNAAFLGITLHLQLMFDEKRYDVSELDDSGILVNTVAELEPHSLKIFSGDLPQAYPVGPLLHLQNDVVEAKQSEVLRWLDEQPARSVVFLCFGSMGGFNEEQTREIAVALERSGHRFLWSLRRGSPDILTEPPGDYANPEEVLPEGFSDRTSERGKVIGWAPQVAVLAKPAIGSFVTHCGWNSVLESLWFGVPMVTWPLYAEQKINAFEMVEELGLAVEIRRFFRGDLLGGEMETVAAEEIERAVRRVMEEGSDVRKRVKEMAEKCHVALEDVDVAHFHTNPSLGKATISVADNPTGERLPTQVYIANQKPQVRDAVAKLLDPTGVNLPSPPRLAGFVIDMFCISMMDVADEFGVPTYMMYTSNAAFLGFSLHLQKMYDEKKLDTSELSESVNDLEVPCFSRPYPVGCLPYIFISKEWLPLFLAQARNFRKMKGILVNTVAELEPQALNVLSRDDGGDLPRAYPIGPVLHLQNGSRHDDGGKESEILRWLDEQPANSVVFLCFGSLGGFSDEQTREIAVALDRSGHRFLWSLRRASPNILTEGPGDYTNLEEVLPEGFLDRTSDRGKVIGWAPQVAVLAKPAIGGFVTHCGWNSMLESLWFGVPMVTWPLYAEQKVNAFEMVEELGLAVEIRRFIRGDLLEGVMETVTAEDLERAITRVMEQDSDVRNKVNEMAEKCHVALMDGGSSKTALRKFIQDVIENVVV</sequence>
<dbReference type="AlphaFoldDB" id="A0A8S9G9Z6"/>
<accession>A0A8S9G9Z6</accession>
<dbReference type="PANTHER" id="PTHR48048">
    <property type="entry name" value="GLYCOSYLTRANSFERASE"/>
    <property type="match status" value="1"/>
</dbReference>
<reference evidence="4" key="1">
    <citation type="submission" date="2019-12" db="EMBL/GenBank/DDBJ databases">
        <title>Genome sequencing and annotation of Brassica cretica.</title>
        <authorList>
            <person name="Studholme D.J."/>
            <person name="Sarris P.F."/>
        </authorList>
    </citation>
    <scope>NUCLEOTIDE SEQUENCE</scope>
    <source>
        <strain evidence="4">PFS-001/15</strain>
        <tissue evidence="4">Leaf</tissue>
    </source>
</reference>
<dbReference type="PROSITE" id="PS00375">
    <property type="entry name" value="UDPGT"/>
    <property type="match status" value="1"/>
</dbReference>
<dbReference type="Gene3D" id="3.40.50.2000">
    <property type="entry name" value="Glycogen Phosphorylase B"/>
    <property type="match status" value="4"/>
</dbReference>
<dbReference type="PANTHER" id="PTHR48048:SF45">
    <property type="entry name" value="GLYCOSYLTRANSFERASE"/>
    <property type="match status" value="1"/>
</dbReference>
<evidence type="ECO:0000256" key="2">
    <source>
        <dbReference type="ARBA" id="ARBA00022676"/>
    </source>
</evidence>
<evidence type="ECO:0008006" key="6">
    <source>
        <dbReference type="Google" id="ProtNLM"/>
    </source>
</evidence>
<dbReference type="SUPFAM" id="SSF53756">
    <property type="entry name" value="UDP-Glycosyltransferase/glycogen phosphorylase"/>
    <property type="match status" value="2"/>
</dbReference>
<dbReference type="EMBL" id="QGKW02002005">
    <property type="protein sequence ID" value="KAF2542680.1"/>
    <property type="molecule type" value="Genomic_DNA"/>
</dbReference>
<dbReference type="Pfam" id="PF00201">
    <property type="entry name" value="UDPGT"/>
    <property type="match status" value="2"/>
</dbReference>
<protein>
    <recommendedName>
        <fullName evidence="6">UDP-glycosyltransferases domain-containing protein</fullName>
    </recommendedName>
</protein>
<dbReference type="InterPro" id="IPR050481">
    <property type="entry name" value="UDP-glycosyltransf_plant"/>
</dbReference>
<dbReference type="GO" id="GO:0035251">
    <property type="term" value="F:UDP-glucosyltransferase activity"/>
    <property type="evidence" value="ECO:0007669"/>
    <property type="project" value="InterPro"/>
</dbReference>
<keyword evidence="3" id="KW-0808">Transferase</keyword>
<dbReference type="CDD" id="cd03784">
    <property type="entry name" value="GT1_Gtf-like"/>
    <property type="match status" value="2"/>
</dbReference>
<comment type="similarity">
    <text evidence="1">Belongs to the UDP-glycosyltransferase family.</text>
</comment>
<dbReference type="InterPro" id="IPR035595">
    <property type="entry name" value="UDP_glycos_trans_CS"/>
</dbReference>
<evidence type="ECO:0000256" key="3">
    <source>
        <dbReference type="ARBA" id="ARBA00022679"/>
    </source>
</evidence>
<evidence type="ECO:0000256" key="1">
    <source>
        <dbReference type="ARBA" id="ARBA00009995"/>
    </source>
</evidence>